<evidence type="ECO:0000313" key="5">
    <source>
        <dbReference type="Proteomes" id="UP000717981"/>
    </source>
</evidence>
<keyword evidence="5" id="KW-1185">Reference proteome</keyword>
<dbReference type="EMBL" id="PDWK01000093">
    <property type="protein sequence ID" value="KAF1685171.1"/>
    <property type="molecule type" value="Genomic_DNA"/>
</dbReference>
<dbReference type="Proteomes" id="UP000717981">
    <property type="component" value="Unassembled WGS sequence"/>
</dbReference>
<dbReference type="EMBL" id="PDWK01000095">
    <property type="protein sequence ID" value="KAF1685010.1"/>
    <property type="molecule type" value="Genomic_DNA"/>
</dbReference>
<proteinExistence type="predicted"/>
<name>A0A921NW65_9GAMM</name>
<comment type="caution">
    <text evidence="2">The sequence shown here is derived from an EMBL/GenBank/DDBJ whole genome shotgun (WGS) entry which is preliminary data.</text>
</comment>
<gene>
    <name evidence="4" type="ORF">CR938_10760</name>
    <name evidence="3" type="ORF">CR938_13180</name>
    <name evidence="2" type="ORF">CR938_13260</name>
    <name evidence="1" type="ORF">CR938_13570</name>
</gene>
<dbReference type="EMBL" id="PDWK01000055">
    <property type="protein sequence ID" value="KAF1688317.1"/>
    <property type="molecule type" value="Genomic_DNA"/>
</dbReference>
<dbReference type="AlphaFoldDB" id="A0A921NW65"/>
<feature type="non-terminal residue" evidence="2">
    <location>
        <position position="1"/>
    </location>
</feature>
<accession>A0A921NW65</accession>
<evidence type="ECO:0000313" key="1">
    <source>
        <dbReference type="EMBL" id="KAF1684715.1"/>
    </source>
</evidence>
<organism evidence="2 5">
    <name type="scientific">Pseudoxanthomonas taiwanensis</name>
    <dbReference type="NCBI Taxonomy" id="176598"/>
    <lineage>
        <taxon>Bacteria</taxon>
        <taxon>Pseudomonadati</taxon>
        <taxon>Pseudomonadota</taxon>
        <taxon>Gammaproteobacteria</taxon>
        <taxon>Lysobacterales</taxon>
        <taxon>Lysobacteraceae</taxon>
        <taxon>Pseudoxanthomonas</taxon>
    </lineage>
</organism>
<evidence type="ECO:0000313" key="3">
    <source>
        <dbReference type="EMBL" id="KAF1685171.1"/>
    </source>
</evidence>
<dbReference type="EMBL" id="PDWK01000104">
    <property type="protein sequence ID" value="KAF1684715.1"/>
    <property type="molecule type" value="Genomic_DNA"/>
</dbReference>
<reference evidence="2" key="1">
    <citation type="submission" date="2017-10" db="EMBL/GenBank/DDBJ databases">
        <title>Whole genome sequencing of members of genus Pseudoxanthomonas.</title>
        <authorList>
            <person name="Kumar S."/>
            <person name="Bansal K."/>
            <person name="Kaur A."/>
            <person name="Patil P."/>
            <person name="Sharma S."/>
            <person name="Patil P.B."/>
        </authorList>
    </citation>
    <scope>NUCLEOTIDE SEQUENCE</scope>
    <source>
        <strain evidence="2">DSM 22914</strain>
    </source>
</reference>
<evidence type="ECO:0000313" key="4">
    <source>
        <dbReference type="EMBL" id="KAF1688317.1"/>
    </source>
</evidence>
<sequence length="35" mass="3864">KCPKVALVACMRKLLTVLNAMVRTNKPWDNALHGA</sequence>
<evidence type="ECO:0000313" key="2">
    <source>
        <dbReference type="EMBL" id="KAF1685010.1"/>
    </source>
</evidence>
<protein>
    <submittedName>
        <fullName evidence="2">IS110 family transposase</fullName>
    </submittedName>
</protein>